<name>A0A0E9V6J9_ANGAN</name>
<evidence type="ECO:0000256" key="1">
    <source>
        <dbReference type="SAM" id="Phobius"/>
    </source>
</evidence>
<protein>
    <submittedName>
        <fullName evidence="2">Uncharacterized protein</fullName>
    </submittedName>
</protein>
<organism evidence="2">
    <name type="scientific">Anguilla anguilla</name>
    <name type="common">European freshwater eel</name>
    <name type="synonym">Muraena anguilla</name>
    <dbReference type="NCBI Taxonomy" id="7936"/>
    <lineage>
        <taxon>Eukaryota</taxon>
        <taxon>Metazoa</taxon>
        <taxon>Chordata</taxon>
        <taxon>Craniata</taxon>
        <taxon>Vertebrata</taxon>
        <taxon>Euteleostomi</taxon>
        <taxon>Actinopterygii</taxon>
        <taxon>Neopterygii</taxon>
        <taxon>Teleostei</taxon>
        <taxon>Anguilliformes</taxon>
        <taxon>Anguillidae</taxon>
        <taxon>Anguilla</taxon>
    </lineage>
</organism>
<feature type="transmembrane region" description="Helical" evidence="1">
    <location>
        <begin position="12"/>
        <end position="33"/>
    </location>
</feature>
<proteinExistence type="predicted"/>
<reference evidence="2" key="2">
    <citation type="journal article" date="2015" name="Fish Shellfish Immunol.">
        <title>Early steps in the European eel (Anguilla anguilla)-Vibrio vulnificus interaction in the gills: Role of the RtxA13 toxin.</title>
        <authorList>
            <person name="Callol A."/>
            <person name="Pajuelo D."/>
            <person name="Ebbesson L."/>
            <person name="Teles M."/>
            <person name="MacKenzie S."/>
            <person name="Amaro C."/>
        </authorList>
    </citation>
    <scope>NUCLEOTIDE SEQUENCE</scope>
</reference>
<keyword evidence="1" id="KW-0812">Transmembrane</keyword>
<dbReference type="AlphaFoldDB" id="A0A0E9V6J9"/>
<evidence type="ECO:0000313" key="2">
    <source>
        <dbReference type="EMBL" id="JAH73085.1"/>
    </source>
</evidence>
<accession>A0A0E9V6J9</accession>
<keyword evidence="1" id="KW-0472">Membrane</keyword>
<dbReference type="EMBL" id="GBXM01035492">
    <property type="protein sequence ID" value="JAH73085.1"/>
    <property type="molecule type" value="Transcribed_RNA"/>
</dbReference>
<sequence length="42" mass="5182">MIWLLTKYIGNVWRIFIILYSISDYSNVLVNMFKIFVLHFRN</sequence>
<reference evidence="2" key="1">
    <citation type="submission" date="2014-11" db="EMBL/GenBank/DDBJ databases">
        <authorList>
            <person name="Amaro Gonzalez C."/>
        </authorList>
    </citation>
    <scope>NUCLEOTIDE SEQUENCE</scope>
</reference>
<keyword evidence="1" id="KW-1133">Transmembrane helix</keyword>